<dbReference type="PROSITE" id="PS01303">
    <property type="entry name" value="BCCT"/>
    <property type="match status" value="1"/>
</dbReference>
<comment type="similarity">
    <text evidence="2">Belongs to the BCCT transporter (TC 2.A.15) family.</text>
</comment>
<proteinExistence type="inferred from homology"/>
<dbReference type="GO" id="GO:0022857">
    <property type="term" value="F:transmembrane transporter activity"/>
    <property type="evidence" value="ECO:0007669"/>
    <property type="project" value="InterPro"/>
</dbReference>
<feature type="transmembrane region" description="Helical" evidence="8">
    <location>
        <begin position="322"/>
        <end position="341"/>
    </location>
</feature>
<dbReference type="GO" id="GO:0005886">
    <property type="term" value="C:plasma membrane"/>
    <property type="evidence" value="ECO:0007669"/>
    <property type="project" value="UniProtKB-SubCell"/>
</dbReference>
<accession>A0A852WA96</accession>
<feature type="transmembrane region" description="Helical" evidence="8">
    <location>
        <begin position="348"/>
        <end position="366"/>
    </location>
</feature>
<feature type="transmembrane region" description="Helical" evidence="8">
    <location>
        <begin position="51"/>
        <end position="71"/>
    </location>
</feature>
<feature type="transmembrane region" description="Helical" evidence="8">
    <location>
        <begin position="12"/>
        <end position="31"/>
    </location>
</feature>
<feature type="transmembrane region" description="Helical" evidence="8">
    <location>
        <begin position="145"/>
        <end position="163"/>
    </location>
</feature>
<evidence type="ECO:0000256" key="2">
    <source>
        <dbReference type="ARBA" id="ARBA00005658"/>
    </source>
</evidence>
<keyword evidence="10" id="KW-1185">Reference proteome</keyword>
<dbReference type="InterPro" id="IPR000060">
    <property type="entry name" value="BCCT_transptr"/>
</dbReference>
<feature type="transmembrane region" description="Helical" evidence="8">
    <location>
        <begin position="257"/>
        <end position="276"/>
    </location>
</feature>
<evidence type="ECO:0000256" key="7">
    <source>
        <dbReference type="ARBA" id="ARBA00023136"/>
    </source>
</evidence>
<evidence type="ECO:0000256" key="5">
    <source>
        <dbReference type="ARBA" id="ARBA00022692"/>
    </source>
</evidence>
<dbReference type="Proteomes" id="UP000549695">
    <property type="component" value="Unassembled WGS sequence"/>
</dbReference>
<evidence type="ECO:0000256" key="8">
    <source>
        <dbReference type="SAM" id="Phobius"/>
    </source>
</evidence>
<keyword evidence="6 8" id="KW-1133">Transmembrane helix</keyword>
<dbReference type="PANTHER" id="PTHR30047:SF7">
    <property type="entry name" value="HIGH-AFFINITY CHOLINE TRANSPORT PROTEIN"/>
    <property type="match status" value="1"/>
</dbReference>
<feature type="transmembrane region" description="Helical" evidence="8">
    <location>
        <begin position="479"/>
        <end position="501"/>
    </location>
</feature>
<dbReference type="EMBL" id="JACCCZ010000001">
    <property type="protein sequence ID" value="NYG02342.1"/>
    <property type="molecule type" value="Genomic_DNA"/>
</dbReference>
<protein>
    <submittedName>
        <fullName evidence="9">Choline/glycine/proline betaine transport protein</fullName>
    </submittedName>
</protein>
<feature type="transmembrane region" description="Helical" evidence="8">
    <location>
        <begin position="230"/>
        <end position="250"/>
    </location>
</feature>
<evidence type="ECO:0000256" key="4">
    <source>
        <dbReference type="ARBA" id="ARBA00022475"/>
    </source>
</evidence>
<evidence type="ECO:0000256" key="3">
    <source>
        <dbReference type="ARBA" id="ARBA00022448"/>
    </source>
</evidence>
<keyword evidence="5 8" id="KW-0812">Transmembrane</keyword>
<dbReference type="RefSeq" id="WP_179761246.1">
    <property type="nucleotide sequence ID" value="NZ_BAAAJZ010000003.1"/>
</dbReference>
<keyword evidence="3" id="KW-0813">Transport</keyword>
<gene>
    <name evidence="9" type="ORF">HDA37_002627</name>
</gene>
<feature type="transmembrane region" description="Helical" evidence="8">
    <location>
        <begin position="451"/>
        <end position="473"/>
    </location>
</feature>
<feature type="transmembrane region" description="Helical" evidence="8">
    <location>
        <begin position="189"/>
        <end position="210"/>
    </location>
</feature>
<dbReference type="InterPro" id="IPR018093">
    <property type="entry name" value="BCCT_CS"/>
</dbReference>
<dbReference type="NCBIfam" id="TIGR00842">
    <property type="entry name" value="bcct"/>
    <property type="match status" value="1"/>
</dbReference>
<keyword evidence="7 8" id="KW-0472">Membrane</keyword>
<sequence length="593" mass="62983">MIARYLREHTSPPVFVSSAVLALAFVLWGAVAPASLGSVADAVNSAVTGNLGWLYIFTASAFVVFVVVLMASRFGRVKLGPSDSTPEYKTVSWFAMLFTAGMGIGLVFYAVAEPLTHFTSPPTGEAGTAEAAENAMLYTFYHWGLHPWAIYIVLGLSLGYFSFRKGLPLRPAAALYPLIGNRINSWPGYLVDVVAVFGTLFGLATSLGIGAQQVGAGLETLFGLENSTPLQIVLILLITSVAAVSVLLGIDKGIRNLSLINLWLALALMLFVFFFGPTRDLLNSAAANVGVYVQQLPGLSFQTFPGDTDAQSWQSSWTLFYWGWWISWSPFVGMFLARISYGRTIRQFVAGALFAPVGASMVWMTVFGDTALDILRADPANPLAGAPDSPETSMFLLLQQLPVPEILTLLASVLSIVVVVLFFATSSDSGSLVIDILTNGGDPNPRWQQRLFWAVLEGIIAAVLLGAGAAAGADALSALQTASILAGLPLCIVLILMAVGLMRGLRSERFVVALPVEASPALALRSSTARTDDLTTERAEVDGGQATIDPNGALYSETAVATMATSDEVEPDSGDDVLDHAGDVALERRQGST</sequence>
<feature type="transmembrane region" description="Helical" evidence="8">
    <location>
        <begin position="406"/>
        <end position="424"/>
    </location>
</feature>
<feature type="transmembrane region" description="Helical" evidence="8">
    <location>
        <begin position="91"/>
        <end position="112"/>
    </location>
</feature>
<dbReference type="AlphaFoldDB" id="A0A852WA96"/>
<evidence type="ECO:0000256" key="1">
    <source>
        <dbReference type="ARBA" id="ARBA00004651"/>
    </source>
</evidence>
<dbReference type="Pfam" id="PF02028">
    <property type="entry name" value="BCCT"/>
    <property type="match status" value="1"/>
</dbReference>
<comment type="subcellular location">
    <subcellularLocation>
        <location evidence="1">Cell membrane</location>
        <topology evidence="1">Multi-pass membrane protein</topology>
    </subcellularLocation>
</comment>
<organism evidence="9 10">
    <name type="scientific">Pseudonocardia alni</name>
    <name type="common">Amycolata alni</name>
    <dbReference type="NCBI Taxonomy" id="33907"/>
    <lineage>
        <taxon>Bacteria</taxon>
        <taxon>Bacillati</taxon>
        <taxon>Actinomycetota</taxon>
        <taxon>Actinomycetes</taxon>
        <taxon>Pseudonocardiales</taxon>
        <taxon>Pseudonocardiaceae</taxon>
        <taxon>Pseudonocardia</taxon>
    </lineage>
</organism>
<evidence type="ECO:0000313" key="10">
    <source>
        <dbReference type="Proteomes" id="UP000549695"/>
    </source>
</evidence>
<comment type="caution">
    <text evidence="9">The sequence shown here is derived from an EMBL/GenBank/DDBJ whole genome shotgun (WGS) entry which is preliminary data.</text>
</comment>
<dbReference type="PANTHER" id="PTHR30047">
    <property type="entry name" value="HIGH-AFFINITY CHOLINE TRANSPORT PROTEIN-RELATED"/>
    <property type="match status" value="1"/>
</dbReference>
<reference evidence="9 10" key="1">
    <citation type="submission" date="2020-07" db="EMBL/GenBank/DDBJ databases">
        <title>Sequencing the genomes of 1000 actinobacteria strains.</title>
        <authorList>
            <person name="Klenk H.-P."/>
        </authorList>
    </citation>
    <scope>NUCLEOTIDE SEQUENCE [LARGE SCALE GENOMIC DNA]</scope>
    <source>
        <strain evidence="9 10">DSM 44749</strain>
    </source>
</reference>
<evidence type="ECO:0000313" key="9">
    <source>
        <dbReference type="EMBL" id="NYG02342.1"/>
    </source>
</evidence>
<dbReference type="GeneID" id="98052384"/>
<keyword evidence="4" id="KW-1003">Cell membrane</keyword>
<name>A0A852WA96_PSEA5</name>
<evidence type="ECO:0000256" key="6">
    <source>
        <dbReference type="ARBA" id="ARBA00022989"/>
    </source>
</evidence>